<accession>A0A1X9SME1</accession>
<dbReference type="SUPFAM" id="SSF53474">
    <property type="entry name" value="alpha/beta-Hydrolases"/>
    <property type="match status" value="1"/>
</dbReference>
<dbReference type="Gene3D" id="3.40.50.1820">
    <property type="entry name" value="alpha/beta hydrolase"/>
    <property type="match status" value="1"/>
</dbReference>
<evidence type="ECO:0000256" key="1">
    <source>
        <dbReference type="ARBA" id="ARBA00022801"/>
    </source>
</evidence>
<organism evidence="3 4">
    <name type="scientific">Campylobacter lanienae NCTC 13004</name>
    <dbReference type="NCBI Taxonomy" id="1031753"/>
    <lineage>
        <taxon>Bacteria</taxon>
        <taxon>Pseudomonadati</taxon>
        <taxon>Campylobacterota</taxon>
        <taxon>Epsilonproteobacteria</taxon>
        <taxon>Campylobacterales</taxon>
        <taxon>Campylobacteraceae</taxon>
        <taxon>Campylobacter</taxon>
    </lineage>
</organism>
<dbReference type="InterPro" id="IPR029058">
    <property type="entry name" value="AB_hydrolase_fold"/>
</dbReference>
<dbReference type="Pfam" id="PF00561">
    <property type="entry name" value="Abhydrolase_1"/>
    <property type="match status" value="1"/>
</dbReference>
<dbReference type="EMBL" id="CP015578">
    <property type="protein sequence ID" value="ARQ97413.1"/>
    <property type="molecule type" value="Genomic_DNA"/>
</dbReference>
<evidence type="ECO:0000313" key="3">
    <source>
        <dbReference type="EMBL" id="ARQ97413.1"/>
    </source>
</evidence>
<sequence length="240" mass="27168">MAIKEIEYDGFKYRLSYEISGQKSGKNILILHGWGANKDLMKSCFDKYLSEYNCLYLDLPGFGLSSELKTPLKSSDYALIVSKFNELLGIEFDIIMGHSFGGKVATLLSPRNLILLSSAGIVKNKRFSVRFKIAIFKILKRFGLGKFWRVFASKDVNEMSKIMYETLKNVVDEDFSSIFANLKSNSLIFWGIGDEATPLSSGEKIASLIKNSKFYPLEGDHFFFLNHGEFIAQTISKELI</sequence>
<feature type="domain" description="AB hydrolase-1" evidence="2">
    <location>
        <begin position="27"/>
        <end position="109"/>
    </location>
</feature>
<dbReference type="Proteomes" id="UP000202031">
    <property type="component" value="Chromosome"/>
</dbReference>
<dbReference type="KEGG" id="clx:CLAN_0665"/>
<dbReference type="PANTHER" id="PTHR43798:SF31">
    <property type="entry name" value="AB HYDROLASE SUPERFAMILY PROTEIN YCLE"/>
    <property type="match status" value="1"/>
</dbReference>
<dbReference type="PANTHER" id="PTHR43798">
    <property type="entry name" value="MONOACYLGLYCEROL LIPASE"/>
    <property type="match status" value="1"/>
</dbReference>
<protein>
    <submittedName>
        <fullName evidence="3">Alpha/beta hydrolase family protein</fullName>
    </submittedName>
</protein>
<reference evidence="4" key="1">
    <citation type="journal article" date="2017" name="Genome Biol. Evol.">
        <title>Comparative Genomic Analysis Identifies a Campylobacter Clade Deficient in Selenium Metabolism.</title>
        <authorList>
            <person name="Miller W.G."/>
            <person name="Yee E."/>
            <person name="Lopes B.S."/>
            <person name="Chapman M.H."/>
            <person name="Huynh S."/>
            <person name="Bono J.L."/>
            <person name="Parker C.T."/>
            <person name="Strachan N.J.C."/>
            <person name="Forbes K.J."/>
        </authorList>
    </citation>
    <scope>NUCLEOTIDE SEQUENCE [LARGE SCALE GENOMIC DNA]</scope>
    <source>
        <strain evidence="4">NCTC 13004</strain>
    </source>
</reference>
<keyword evidence="1 3" id="KW-0378">Hydrolase</keyword>
<dbReference type="GO" id="GO:0016020">
    <property type="term" value="C:membrane"/>
    <property type="evidence" value="ECO:0007669"/>
    <property type="project" value="TreeGrafter"/>
</dbReference>
<evidence type="ECO:0000259" key="2">
    <source>
        <dbReference type="Pfam" id="PF00561"/>
    </source>
</evidence>
<dbReference type="GeneID" id="46921141"/>
<dbReference type="RefSeq" id="WP_096017116.1">
    <property type="nucleotide sequence ID" value="NZ_CP015578.1"/>
</dbReference>
<dbReference type="AlphaFoldDB" id="A0A1X9SME1"/>
<name>A0A1X9SME1_9BACT</name>
<proteinExistence type="predicted"/>
<gene>
    <name evidence="3" type="ORF">CLAN_0665</name>
</gene>
<evidence type="ECO:0000313" key="4">
    <source>
        <dbReference type="Proteomes" id="UP000202031"/>
    </source>
</evidence>
<dbReference type="GO" id="GO:0016787">
    <property type="term" value="F:hydrolase activity"/>
    <property type="evidence" value="ECO:0007669"/>
    <property type="project" value="UniProtKB-KW"/>
</dbReference>
<dbReference type="InterPro" id="IPR050266">
    <property type="entry name" value="AB_hydrolase_sf"/>
</dbReference>
<dbReference type="InterPro" id="IPR000073">
    <property type="entry name" value="AB_hydrolase_1"/>
</dbReference>
<reference evidence="4" key="2">
    <citation type="journal article" date="2017" name="Genome Biol. Evol.">
        <title>Comparative genomic analysis identifies a Campylobacter clade deficient in selenium metabolism.</title>
        <authorList>
            <person name="Miller W.G."/>
            <person name="Yee E."/>
            <person name="Lopes B.S."/>
            <person name="Chapman M.H."/>
            <person name="Huynh S."/>
            <person name="Bono J.L."/>
            <person name="Parker C.T."/>
            <person name="Strachan N.J.C."/>
            <person name="Forbes K.J."/>
        </authorList>
    </citation>
    <scope>NUCLEOTIDE SEQUENCE [LARGE SCALE GENOMIC DNA]</scope>
    <source>
        <strain evidence="4">NCTC 13004</strain>
    </source>
</reference>